<feature type="signal peptide" evidence="1">
    <location>
        <begin position="1"/>
        <end position="27"/>
    </location>
</feature>
<gene>
    <name evidence="2" type="ORF">K7C98_31780</name>
</gene>
<accession>A0ABS7TZX3</accession>
<name>A0ABS7TZX3_9BACT</name>
<dbReference type="EMBL" id="JAIRAU010000044">
    <property type="protein sequence ID" value="MBZ5713834.1"/>
    <property type="molecule type" value="Genomic_DNA"/>
</dbReference>
<dbReference type="Proteomes" id="UP001139031">
    <property type="component" value="Unassembled WGS sequence"/>
</dbReference>
<sequence length="90" mass="9174">MRSAVLTVCVCFGVGLGLTSTTPVAHACSCVSDTVLVLRLAGIHGDAEHAAEQAFWPDEGSAAGSGKDAALELIPSDAEPQVRLVLEGVQ</sequence>
<dbReference type="RefSeq" id="WP_224195568.1">
    <property type="nucleotide sequence ID" value="NZ_JAIRAU010000044.1"/>
</dbReference>
<evidence type="ECO:0000256" key="1">
    <source>
        <dbReference type="SAM" id="SignalP"/>
    </source>
</evidence>
<proteinExistence type="predicted"/>
<reference evidence="2" key="1">
    <citation type="submission" date="2021-08" db="EMBL/GenBank/DDBJ databases">
        <authorList>
            <person name="Stevens D.C."/>
        </authorList>
    </citation>
    <scope>NUCLEOTIDE SEQUENCE</scope>
    <source>
        <strain evidence="2">DSM 53165</strain>
    </source>
</reference>
<evidence type="ECO:0000313" key="3">
    <source>
        <dbReference type="Proteomes" id="UP001139031"/>
    </source>
</evidence>
<keyword evidence="1" id="KW-0732">Signal</keyword>
<keyword evidence="3" id="KW-1185">Reference proteome</keyword>
<organism evidence="2 3">
    <name type="scientific">Nannocystis pusilla</name>
    <dbReference type="NCBI Taxonomy" id="889268"/>
    <lineage>
        <taxon>Bacteria</taxon>
        <taxon>Pseudomonadati</taxon>
        <taxon>Myxococcota</taxon>
        <taxon>Polyangia</taxon>
        <taxon>Nannocystales</taxon>
        <taxon>Nannocystaceae</taxon>
        <taxon>Nannocystis</taxon>
    </lineage>
</organism>
<comment type="caution">
    <text evidence="2">The sequence shown here is derived from an EMBL/GenBank/DDBJ whole genome shotgun (WGS) entry which is preliminary data.</text>
</comment>
<evidence type="ECO:0000313" key="2">
    <source>
        <dbReference type="EMBL" id="MBZ5713834.1"/>
    </source>
</evidence>
<protein>
    <submittedName>
        <fullName evidence="2">Uncharacterized protein</fullName>
    </submittedName>
</protein>
<feature type="chain" id="PRO_5046426583" evidence="1">
    <location>
        <begin position="28"/>
        <end position="90"/>
    </location>
</feature>